<dbReference type="KEGG" id="dwi:26529838"/>
<dbReference type="AlphaFoldDB" id="A0A0Q9X0G3"/>
<keyword evidence="1" id="KW-0732">Signal</keyword>
<evidence type="ECO:0000313" key="3">
    <source>
        <dbReference type="Proteomes" id="UP000007798"/>
    </source>
</evidence>
<protein>
    <recommendedName>
        <fullName evidence="4">TIL domain-containing protein</fullName>
    </recommendedName>
</protein>
<feature type="signal peptide" evidence="1">
    <location>
        <begin position="1"/>
        <end position="23"/>
    </location>
</feature>
<dbReference type="OrthoDB" id="6236007at2759"/>
<proteinExistence type="predicted"/>
<dbReference type="SMR" id="A0A0Q9X0G3"/>
<evidence type="ECO:0000256" key="1">
    <source>
        <dbReference type="SAM" id="SignalP"/>
    </source>
</evidence>
<keyword evidence="3" id="KW-1185">Reference proteome</keyword>
<dbReference type="Proteomes" id="UP000007798">
    <property type="component" value="Unassembled WGS sequence"/>
</dbReference>
<accession>A0A0Q9X0G3</accession>
<evidence type="ECO:0000313" key="2">
    <source>
        <dbReference type="EMBL" id="KRF98197.1"/>
    </source>
</evidence>
<feature type="chain" id="PRO_5006387351" description="TIL domain-containing protein" evidence="1">
    <location>
        <begin position="24"/>
        <end position="87"/>
    </location>
</feature>
<reference evidence="2 3" key="1">
    <citation type="journal article" date="2007" name="Nature">
        <title>Evolution of genes and genomes on the Drosophila phylogeny.</title>
        <authorList>
            <consortium name="Drosophila 12 Genomes Consortium"/>
            <person name="Clark A.G."/>
            <person name="Eisen M.B."/>
            <person name="Smith D.R."/>
            <person name="Bergman C.M."/>
            <person name="Oliver B."/>
            <person name="Markow T.A."/>
            <person name="Kaufman T.C."/>
            <person name="Kellis M."/>
            <person name="Gelbart W."/>
            <person name="Iyer V.N."/>
            <person name="Pollard D.A."/>
            <person name="Sackton T.B."/>
            <person name="Larracuente A.M."/>
            <person name="Singh N.D."/>
            <person name="Abad J.P."/>
            <person name="Abt D.N."/>
            <person name="Adryan B."/>
            <person name="Aguade M."/>
            <person name="Akashi H."/>
            <person name="Anderson W.W."/>
            <person name="Aquadro C.F."/>
            <person name="Ardell D.H."/>
            <person name="Arguello R."/>
            <person name="Artieri C.G."/>
            <person name="Barbash D.A."/>
            <person name="Barker D."/>
            <person name="Barsanti P."/>
            <person name="Batterham P."/>
            <person name="Batzoglou S."/>
            <person name="Begun D."/>
            <person name="Bhutkar A."/>
            <person name="Blanco E."/>
            <person name="Bosak S.A."/>
            <person name="Bradley R.K."/>
            <person name="Brand A.D."/>
            <person name="Brent M.R."/>
            <person name="Brooks A.N."/>
            <person name="Brown R.H."/>
            <person name="Butlin R.K."/>
            <person name="Caggese C."/>
            <person name="Calvi B.R."/>
            <person name="Bernardo de Carvalho A."/>
            <person name="Caspi A."/>
            <person name="Castrezana S."/>
            <person name="Celniker S.E."/>
            <person name="Chang J.L."/>
            <person name="Chapple C."/>
            <person name="Chatterji S."/>
            <person name="Chinwalla A."/>
            <person name="Civetta A."/>
            <person name="Clifton S.W."/>
            <person name="Comeron J.M."/>
            <person name="Costello J.C."/>
            <person name="Coyne J.A."/>
            <person name="Daub J."/>
            <person name="David R.G."/>
            <person name="Delcher A.L."/>
            <person name="Delehaunty K."/>
            <person name="Do C.B."/>
            <person name="Ebling H."/>
            <person name="Edwards K."/>
            <person name="Eickbush T."/>
            <person name="Evans J.D."/>
            <person name="Filipski A."/>
            <person name="Findeiss S."/>
            <person name="Freyhult E."/>
            <person name="Fulton L."/>
            <person name="Fulton R."/>
            <person name="Garcia A.C."/>
            <person name="Gardiner A."/>
            <person name="Garfield D.A."/>
            <person name="Garvin B.E."/>
            <person name="Gibson G."/>
            <person name="Gilbert D."/>
            <person name="Gnerre S."/>
            <person name="Godfrey J."/>
            <person name="Good R."/>
            <person name="Gotea V."/>
            <person name="Gravely B."/>
            <person name="Greenberg A.J."/>
            <person name="Griffiths-Jones S."/>
            <person name="Gross S."/>
            <person name="Guigo R."/>
            <person name="Gustafson E.A."/>
            <person name="Haerty W."/>
            <person name="Hahn M.W."/>
            <person name="Halligan D.L."/>
            <person name="Halpern A.L."/>
            <person name="Halter G.M."/>
            <person name="Han M.V."/>
            <person name="Heger A."/>
            <person name="Hillier L."/>
            <person name="Hinrichs A.S."/>
            <person name="Holmes I."/>
            <person name="Hoskins R.A."/>
            <person name="Hubisz M.J."/>
            <person name="Hultmark D."/>
            <person name="Huntley M.A."/>
            <person name="Jaffe D.B."/>
            <person name="Jagadeeshan S."/>
            <person name="Jeck W.R."/>
            <person name="Johnson J."/>
            <person name="Jones C.D."/>
            <person name="Jordan W.C."/>
            <person name="Karpen G.H."/>
            <person name="Kataoka E."/>
            <person name="Keightley P.D."/>
            <person name="Kheradpour P."/>
            <person name="Kirkness E.F."/>
            <person name="Koerich L.B."/>
            <person name="Kristiansen K."/>
            <person name="Kudrna D."/>
            <person name="Kulathinal R.J."/>
            <person name="Kumar S."/>
            <person name="Kwok R."/>
            <person name="Lander E."/>
            <person name="Langley C.H."/>
            <person name="Lapoint R."/>
            <person name="Lazzaro B.P."/>
            <person name="Lee S.J."/>
            <person name="Levesque L."/>
            <person name="Li R."/>
            <person name="Lin C.F."/>
            <person name="Lin M.F."/>
            <person name="Lindblad-Toh K."/>
            <person name="Llopart A."/>
            <person name="Long M."/>
            <person name="Low L."/>
            <person name="Lozovsky E."/>
            <person name="Lu J."/>
            <person name="Luo M."/>
            <person name="Machado C.A."/>
            <person name="Makalowski W."/>
            <person name="Marzo M."/>
            <person name="Matsuda M."/>
            <person name="Matzkin L."/>
            <person name="McAllister B."/>
            <person name="McBride C.S."/>
            <person name="McKernan B."/>
            <person name="McKernan K."/>
            <person name="Mendez-Lago M."/>
            <person name="Minx P."/>
            <person name="Mollenhauer M.U."/>
            <person name="Montooth K."/>
            <person name="Mount S.M."/>
            <person name="Mu X."/>
            <person name="Myers E."/>
            <person name="Negre B."/>
            <person name="Newfeld S."/>
            <person name="Nielsen R."/>
            <person name="Noor M.A."/>
            <person name="O'Grady P."/>
            <person name="Pachter L."/>
            <person name="Papaceit M."/>
            <person name="Parisi M.J."/>
            <person name="Parisi M."/>
            <person name="Parts L."/>
            <person name="Pedersen J.S."/>
            <person name="Pesole G."/>
            <person name="Phillippy A.M."/>
            <person name="Ponting C.P."/>
            <person name="Pop M."/>
            <person name="Porcelli D."/>
            <person name="Powell J.R."/>
            <person name="Prohaska S."/>
            <person name="Pruitt K."/>
            <person name="Puig M."/>
            <person name="Quesneville H."/>
            <person name="Ram K.R."/>
            <person name="Rand D."/>
            <person name="Rasmussen M.D."/>
            <person name="Reed L.K."/>
            <person name="Reenan R."/>
            <person name="Reily A."/>
            <person name="Remington K.A."/>
            <person name="Rieger T.T."/>
            <person name="Ritchie M.G."/>
            <person name="Robin C."/>
            <person name="Rogers Y.H."/>
            <person name="Rohde C."/>
            <person name="Rozas J."/>
            <person name="Rubenfield M.J."/>
            <person name="Ruiz A."/>
            <person name="Russo S."/>
            <person name="Salzberg S.L."/>
            <person name="Sanchez-Gracia A."/>
            <person name="Saranga D.J."/>
            <person name="Sato H."/>
            <person name="Schaeffer S.W."/>
            <person name="Schatz M.C."/>
            <person name="Schlenke T."/>
            <person name="Schwartz R."/>
            <person name="Segarra C."/>
            <person name="Singh R.S."/>
            <person name="Sirot L."/>
            <person name="Sirota M."/>
            <person name="Sisneros N.B."/>
            <person name="Smith C.D."/>
            <person name="Smith T.F."/>
            <person name="Spieth J."/>
            <person name="Stage D.E."/>
            <person name="Stark A."/>
            <person name="Stephan W."/>
            <person name="Strausberg R.L."/>
            <person name="Strempel S."/>
            <person name="Sturgill D."/>
            <person name="Sutton G."/>
            <person name="Sutton G.G."/>
            <person name="Tao W."/>
            <person name="Teichmann S."/>
            <person name="Tobari Y.N."/>
            <person name="Tomimura Y."/>
            <person name="Tsolas J.M."/>
            <person name="Valente V.L."/>
            <person name="Venter E."/>
            <person name="Venter J.C."/>
            <person name="Vicario S."/>
            <person name="Vieira F.G."/>
            <person name="Vilella A.J."/>
            <person name="Villasante A."/>
            <person name="Walenz B."/>
            <person name="Wang J."/>
            <person name="Wasserman M."/>
            <person name="Watts T."/>
            <person name="Wilson D."/>
            <person name="Wilson R.K."/>
            <person name="Wing R.A."/>
            <person name="Wolfner M.F."/>
            <person name="Wong A."/>
            <person name="Wong G.K."/>
            <person name="Wu C.I."/>
            <person name="Wu G."/>
            <person name="Yamamoto D."/>
            <person name="Yang H.P."/>
            <person name="Yang S.P."/>
            <person name="Yorke J.A."/>
            <person name="Yoshida K."/>
            <person name="Zdobnov E."/>
            <person name="Zhang P."/>
            <person name="Zhang Y."/>
            <person name="Zimin A.V."/>
            <person name="Baldwin J."/>
            <person name="Abdouelleil A."/>
            <person name="Abdulkadir J."/>
            <person name="Abebe A."/>
            <person name="Abera B."/>
            <person name="Abreu J."/>
            <person name="Acer S.C."/>
            <person name="Aftuck L."/>
            <person name="Alexander A."/>
            <person name="An P."/>
            <person name="Anderson E."/>
            <person name="Anderson S."/>
            <person name="Arachi H."/>
            <person name="Azer M."/>
            <person name="Bachantsang P."/>
            <person name="Barry A."/>
            <person name="Bayul T."/>
            <person name="Berlin A."/>
            <person name="Bessette D."/>
            <person name="Bloom T."/>
            <person name="Blye J."/>
            <person name="Boguslavskiy L."/>
            <person name="Bonnet C."/>
            <person name="Boukhgalter B."/>
            <person name="Bourzgui I."/>
            <person name="Brown A."/>
            <person name="Cahill P."/>
            <person name="Channer S."/>
            <person name="Cheshatsang Y."/>
            <person name="Chuda L."/>
            <person name="Citroen M."/>
            <person name="Collymore A."/>
            <person name="Cooke P."/>
            <person name="Costello M."/>
            <person name="D'Aco K."/>
            <person name="Daza R."/>
            <person name="De Haan G."/>
            <person name="DeGray S."/>
            <person name="DeMaso C."/>
            <person name="Dhargay N."/>
            <person name="Dooley K."/>
            <person name="Dooley E."/>
            <person name="Doricent M."/>
            <person name="Dorje P."/>
            <person name="Dorjee K."/>
            <person name="Dupes A."/>
            <person name="Elong R."/>
            <person name="Falk J."/>
            <person name="Farina A."/>
            <person name="Faro S."/>
            <person name="Ferguson D."/>
            <person name="Fisher S."/>
            <person name="Foley C.D."/>
            <person name="Franke A."/>
            <person name="Friedrich D."/>
            <person name="Gadbois L."/>
            <person name="Gearin G."/>
            <person name="Gearin C.R."/>
            <person name="Giannoukos G."/>
            <person name="Goode T."/>
            <person name="Graham J."/>
            <person name="Grandbois E."/>
            <person name="Grewal S."/>
            <person name="Gyaltsen K."/>
            <person name="Hafez N."/>
            <person name="Hagos B."/>
            <person name="Hall J."/>
            <person name="Henson C."/>
            <person name="Hollinger A."/>
            <person name="Honan T."/>
            <person name="Huard M.D."/>
            <person name="Hughes L."/>
            <person name="Hurhula B."/>
            <person name="Husby M.E."/>
            <person name="Kamat A."/>
            <person name="Kanga B."/>
            <person name="Kashin S."/>
            <person name="Khazanovich D."/>
            <person name="Kisner P."/>
            <person name="Lance K."/>
            <person name="Lara M."/>
            <person name="Lee W."/>
            <person name="Lennon N."/>
            <person name="Letendre F."/>
            <person name="LeVine R."/>
            <person name="Lipovsky A."/>
            <person name="Liu X."/>
            <person name="Liu J."/>
            <person name="Liu S."/>
            <person name="Lokyitsang T."/>
            <person name="Lokyitsang Y."/>
            <person name="Lubonja R."/>
            <person name="Lui A."/>
            <person name="MacDonald P."/>
            <person name="Magnisalis V."/>
            <person name="Maru K."/>
            <person name="Matthews C."/>
            <person name="McCusker W."/>
            <person name="McDonough S."/>
            <person name="Mehta T."/>
            <person name="Meldrim J."/>
            <person name="Meneus L."/>
            <person name="Mihai O."/>
            <person name="Mihalev A."/>
            <person name="Mihova T."/>
            <person name="Mittelman R."/>
            <person name="Mlenga V."/>
            <person name="Montmayeur A."/>
            <person name="Mulrain L."/>
            <person name="Navidi A."/>
            <person name="Naylor J."/>
            <person name="Negash T."/>
            <person name="Nguyen T."/>
            <person name="Nguyen N."/>
            <person name="Nicol R."/>
            <person name="Norbu C."/>
            <person name="Norbu N."/>
            <person name="Novod N."/>
            <person name="O'Neill B."/>
            <person name="Osman S."/>
            <person name="Markiewicz E."/>
            <person name="Oyono O.L."/>
            <person name="Patti C."/>
            <person name="Phunkhang P."/>
            <person name="Pierre F."/>
            <person name="Priest M."/>
            <person name="Raghuraman S."/>
            <person name="Rege F."/>
            <person name="Reyes R."/>
            <person name="Rise C."/>
            <person name="Rogov P."/>
            <person name="Ross K."/>
            <person name="Ryan E."/>
            <person name="Settipalli S."/>
            <person name="Shea T."/>
            <person name="Sherpa N."/>
            <person name="Shi L."/>
            <person name="Shih D."/>
            <person name="Sparrow T."/>
            <person name="Spaulding J."/>
            <person name="Stalker J."/>
            <person name="Stange-Thomann N."/>
            <person name="Stavropoulos S."/>
            <person name="Stone C."/>
            <person name="Strader C."/>
            <person name="Tesfaye S."/>
            <person name="Thomson T."/>
            <person name="Thoulutsang Y."/>
            <person name="Thoulutsang D."/>
            <person name="Topham K."/>
            <person name="Topping I."/>
            <person name="Tsamla T."/>
            <person name="Vassiliev H."/>
            <person name="Vo A."/>
            <person name="Wangchuk T."/>
            <person name="Wangdi T."/>
            <person name="Weiand M."/>
            <person name="Wilkinson J."/>
            <person name="Wilson A."/>
            <person name="Yadav S."/>
            <person name="Young G."/>
            <person name="Yu Q."/>
            <person name="Zembek L."/>
            <person name="Zhong D."/>
            <person name="Zimmer A."/>
            <person name="Zwirko Z."/>
            <person name="Jaffe D.B."/>
            <person name="Alvarez P."/>
            <person name="Brockman W."/>
            <person name="Butler J."/>
            <person name="Chin C."/>
            <person name="Gnerre S."/>
            <person name="Grabherr M."/>
            <person name="Kleber M."/>
            <person name="Mauceli E."/>
            <person name="MacCallum I."/>
        </authorList>
    </citation>
    <scope>NUCLEOTIDE SEQUENCE [LARGE SCALE GENOMIC DNA]</scope>
    <source>
        <strain evidence="3">Tucson 14030-0811.24</strain>
    </source>
</reference>
<name>A0A0Q9X0G3_DROWI</name>
<dbReference type="Gene3D" id="2.10.25.10">
    <property type="entry name" value="Laminin"/>
    <property type="match status" value="1"/>
</dbReference>
<gene>
    <name evidence="2" type="primary">Dwil\GK27836</name>
    <name evidence="2" type="ORF">Dwil_GK27836</name>
</gene>
<organism evidence="2 3">
    <name type="scientific">Drosophila willistoni</name>
    <name type="common">Fruit fly</name>
    <dbReference type="NCBI Taxonomy" id="7260"/>
    <lineage>
        <taxon>Eukaryota</taxon>
        <taxon>Metazoa</taxon>
        <taxon>Ecdysozoa</taxon>
        <taxon>Arthropoda</taxon>
        <taxon>Hexapoda</taxon>
        <taxon>Insecta</taxon>
        <taxon>Pterygota</taxon>
        <taxon>Neoptera</taxon>
        <taxon>Endopterygota</taxon>
        <taxon>Diptera</taxon>
        <taxon>Brachycera</taxon>
        <taxon>Muscomorpha</taxon>
        <taxon>Ephydroidea</taxon>
        <taxon>Drosophilidae</taxon>
        <taxon>Drosophila</taxon>
        <taxon>Sophophora</taxon>
    </lineage>
</organism>
<evidence type="ECO:0008006" key="4">
    <source>
        <dbReference type="Google" id="ProtNLM"/>
    </source>
</evidence>
<sequence>MSKPSITLLWLFVLSLGICQLMANQEANRPIQCGPLECDWRQNPLCRCESFCVDFSTRCWKLPTGCHCQRGYARNAQGYCVPLAMCR</sequence>
<dbReference type="EMBL" id="CH963851">
    <property type="protein sequence ID" value="KRF98197.1"/>
    <property type="molecule type" value="Genomic_DNA"/>
</dbReference>
<dbReference type="InParanoid" id="A0A0Q9X0G3"/>